<protein>
    <recommendedName>
        <fullName evidence="6">Ubiquitinyl hydrolase 1</fullName>
    </recommendedName>
</protein>
<evidence type="ECO:0000256" key="1">
    <source>
        <dbReference type="ARBA" id="ARBA00022786"/>
    </source>
</evidence>
<dbReference type="InterPro" id="IPR001394">
    <property type="entry name" value="Peptidase_C19_UCH"/>
</dbReference>
<feature type="domain" description="MATH" evidence="2">
    <location>
        <begin position="12"/>
        <end position="136"/>
    </location>
</feature>
<dbReference type="InterPro" id="IPR038765">
    <property type="entry name" value="Papain-like_cys_pep_sf"/>
</dbReference>
<keyword evidence="5" id="KW-1185">Reference proteome</keyword>
<dbReference type="InterPro" id="IPR008974">
    <property type="entry name" value="TRAF-like"/>
</dbReference>
<dbReference type="InterPro" id="IPR024729">
    <property type="entry name" value="USP7_ICP0-binding_dom"/>
</dbReference>
<gene>
    <name evidence="4" type="ORF">GGX14DRAFT_585151</name>
</gene>
<dbReference type="SUPFAM" id="SSF49599">
    <property type="entry name" value="TRAF domain-like"/>
    <property type="match status" value="1"/>
</dbReference>
<comment type="caution">
    <text evidence="4">The sequence shown here is derived from an EMBL/GenBank/DDBJ whole genome shotgun (WGS) entry which is preliminary data.</text>
</comment>
<evidence type="ECO:0000259" key="2">
    <source>
        <dbReference type="PROSITE" id="PS50144"/>
    </source>
</evidence>
<dbReference type="Gene3D" id="2.60.210.10">
    <property type="entry name" value="Apoptosis, Tumor Necrosis Factor Receptor Associated Protein 2, Chain A"/>
    <property type="match status" value="1"/>
</dbReference>
<evidence type="ECO:0000313" key="5">
    <source>
        <dbReference type="Proteomes" id="UP001219525"/>
    </source>
</evidence>
<evidence type="ECO:0000313" key="4">
    <source>
        <dbReference type="EMBL" id="KAJ7220029.1"/>
    </source>
</evidence>
<organism evidence="4 5">
    <name type="scientific">Mycena pura</name>
    <dbReference type="NCBI Taxonomy" id="153505"/>
    <lineage>
        <taxon>Eukaryota</taxon>
        <taxon>Fungi</taxon>
        <taxon>Dikarya</taxon>
        <taxon>Basidiomycota</taxon>
        <taxon>Agaricomycotina</taxon>
        <taxon>Agaricomycetes</taxon>
        <taxon>Agaricomycetidae</taxon>
        <taxon>Agaricales</taxon>
        <taxon>Marasmiineae</taxon>
        <taxon>Mycenaceae</taxon>
        <taxon>Mycena</taxon>
    </lineage>
</organism>
<accession>A0AAD6YIM5</accession>
<dbReference type="AlphaFoldDB" id="A0AAD6YIM5"/>
<dbReference type="GO" id="GO:0005829">
    <property type="term" value="C:cytosol"/>
    <property type="evidence" value="ECO:0007669"/>
    <property type="project" value="TreeGrafter"/>
</dbReference>
<dbReference type="GO" id="GO:0005634">
    <property type="term" value="C:nucleus"/>
    <property type="evidence" value="ECO:0007669"/>
    <property type="project" value="TreeGrafter"/>
</dbReference>
<dbReference type="PANTHER" id="PTHR24006:SF644">
    <property type="entry name" value="UBIQUITIN CARBOXYL-TERMINAL HYDROLASE 7"/>
    <property type="match status" value="1"/>
</dbReference>
<dbReference type="PROSITE" id="PS50144">
    <property type="entry name" value="MATH"/>
    <property type="match status" value="1"/>
</dbReference>
<reference evidence="4" key="1">
    <citation type="submission" date="2023-03" db="EMBL/GenBank/DDBJ databases">
        <title>Massive genome expansion in bonnet fungi (Mycena s.s.) driven by repeated elements and novel gene families across ecological guilds.</title>
        <authorList>
            <consortium name="Lawrence Berkeley National Laboratory"/>
            <person name="Harder C.B."/>
            <person name="Miyauchi S."/>
            <person name="Viragh M."/>
            <person name="Kuo A."/>
            <person name="Thoen E."/>
            <person name="Andreopoulos B."/>
            <person name="Lu D."/>
            <person name="Skrede I."/>
            <person name="Drula E."/>
            <person name="Henrissat B."/>
            <person name="Morin E."/>
            <person name="Kohler A."/>
            <person name="Barry K."/>
            <person name="LaButti K."/>
            <person name="Morin E."/>
            <person name="Salamov A."/>
            <person name="Lipzen A."/>
            <person name="Mereny Z."/>
            <person name="Hegedus B."/>
            <person name="Baldrian P."/>
            <person name="Stursova M."/>
            <person name="Weitz H."/>
            <person name="Taylor A."/>
            <person name="Grigoriev I.V."/>
            <person name="Nagy L.G."/>
            <person name="Martin F."/>
            <person name="Kauserud H."/>
        </authorList>
    </citation>
    <scope>NUCLEOTIDE SEQUENCE</scope>
    <source>
        <strain evidence="4">9144</strain>
    </source>
</reference>
<dbReference type="GO" id="GO:0004843">
    <property type="term" value="F:cysteine-type deubiquitinase activity"/>
    <property type="evidence" value="ECO:0007669"/>
    <property type="project" value="InterPro"/>
</dbReference>
<dbReference type="GO" id="GO:0016579">
    <property type="term" value="P:protein deubiquitination"/>
    <property type="evidence" value="ECO:0007669"/>
    <property type="project" value="InterPro"/>
</dbReference>
<keyword evidence="1" id="KW-0833">Ubl conjugation pathway</keyword>
<dbReference type="Proteomes" id="UP001219525">
    <property type="component" value="Unassembled WGS sequence"/>
</dbReference>
<dbReference type="Pfam" id="PF00443">
    <property type="entry name" value="UCH"/>
    <property type="match status" value="1"/>
</dbReference>
<dbReference type="InterPro" id="IPR002083">
    <property type="entry name" value="MATH/TRAF_dom"/>
</dbReference>
<dbReference type="GO" id="GO:0031647">
    <property type="term" value="P:regulation of protein stability"/>
    <property type="evidence" value="ECO:0007669"/>
    <property type="project" value="TreeGrafter"/>
</dbReference>
<feature type="domain" description="USP" evidence="3">
    <location>
        <begin position="162"/>
        <end position="480"/>
    </location>
</feature>
<evidence type="ECO:0000259" key="3">
    <source>
        <dbReference type="PROSITE" id="PS50235"/>
    </source>
</evidence>
<dbReference type="InterPro" id="IPR050164">
    <property type="entry name" value="Peptidase_C19"/>
</dbReference>
<dbReference type="Pfam" id="PF12436">
    <property type="entry name" value="USP7_ICP0_bdg"/>
    <property type="match status" value="1"/>
</dbReference>
<evidence type="ECO:0008006" key="6">
    <source>
        <dbReference type="Google" id="ProtNLM"/>
    </source>
</evidence>
<dbReference type="EMBL" id="JARJCW010000010">
    <property type="protein sequence ID" value="KAJ7220029.1"/>
    <property type="molecule type" value="Genomic_DNA"/>
</dbReference>
<dbReference type="InterPro" id="IPR028889">
    <property type="entry name" value="USP"/>
</dbReference>
<dbReference type="SUPFAM" id="SSF54001">
    <property type="entry name" value="Cysteine proteinases"/>
    <property type="match status" value="1"/>
</dbReference>
<dbReference type="Gene3D" id="3.90.70.10">
    <property type="entry name" value="Cysteine proteinases"/>
    <property type="match status" value="1"/>
</dbReference>
<sequence length="850" mass="96706">MRDIGFLKVADLRIFTWRVRNRNELYSQKRSPEFECGGQRWYALNPTVSAKSPRLIAIDPHISSGQWHSNAQFSLGMSNIYDPTVFTVQHAHHRFTKQASDYEFQRFIAPGKLFTIREGQTRPIIEDGSVDVSAVIRVVEDSKGVVWSRLVTYDSKKETGYVGLINQGATGYMNCVLQSIFFIRSLRRAIYQIPTEGAVPTDSIALALQRLLYNLQTSNGPVATTELTASLGWKTRDVYMQGDAHAFNRLLQDNLESFMKGTSVDGTIEKIYVGRAKSRIKCTDVDYESVMVEGFDDIELNVGGMKNLRDSFKDYVAVEILDGYSTPQFGLQEAKSGLIFESFPPVLRIRLKRFAFQRGADGFELVPTTGRYEYPTEIDLSEFLDEAADRSTPWLYKLHGVTVHSGDLKGGYYFTYIKPDRKEGWFKFYNDNVTRVTEEEVLGNCGGESIGTPSGSTDHSITPGLVKTSTKALLLAYIRDSAIDEVLAPLRDEHIPRHLRMHTDDETTESTPDEKKNLVEEQSYLDVKVVTDSEFSRHGRFDLATIDDKNYPPSDLPTFRVLKTERYAAFKKRVAERLRHSETKFRLWVMVIRQNKTLRPDLCISENEWSIFVVNRPNLDLTSDKQPELCLYLDLISDDPTEQDLARESRLLLLKFFDPASQTLNGVGKVYVLQSDKVSALVSAINKKMGWRAGSPLLLYEEIKPGMVEPIKQDRTITQCELHDGDIICYQPADFEQEMWRHGRYSSAIQYYDFLYRQVIVTFRPKDNAGTTAEFKLALIKDETYDEMAAKVGERLEADPSKLRFWTTYAGDGALKSVVRKELNESVDELIGSGPSSFLILYQRLETSAS</sequence>
<name>A0AAD6YIM5_9AGAR</name>
<dbReference type="PANTHER" id="PTHR24006">
    <property type="entry name" value="UBIQUITIN CARBOXYL-TERMINAL HYDROLASE"/>
    <property type="match status" value="1"/>
</dbReference>
<dbReference type="Gene3D" id="3.10.20.90">
    <property type="entry name" value="Phosphatidylinositol 3-kinase Catalytic Subunit, Chain A, domain 1"/>
    <property type="match status" value="2"/>
</dbReference>
<dbReference type="PROSITE" id="PS50235">
    <property type="entry name" value="USP_3"/>
    <property type="match status" value="1"/>
</dbReference>
<proteinExistence type="predicted"/>